<accession>A0A2K1KTJ0</accession>
<reference evidence="1 3" key="1">
    <citation type="journal article" date="2008" name="Science">
        <title>The Physcomitrella genome reveals evolutionary insights into the conquest of land by plants.</title>
        <authorList>
            <person name="Rensing S."/>
            <person name="Lang D."/>
            <person name="Zimmer A."/>
            <person name="Terry A."/>
            <person name="Salamov A."/>
            <person name="Shapiro H."/>
            <person name="Nishiyama T."/>
            <person name="Perroud P.-F."/>
            <person name="Lindquist E."/>
            <person name="Kamisugi Y."/>
            <person name="Tanahashi T."/>
            <person name="Sakakibara K."/>
            <person name="Fujita T."/>
            <person name="Oishi K."/>
            <person name="Shin-I T."/>
            <person name="Kuroki Y."/>
            <person name="Toyoda A."/>
            <person name="Suzuki Y."/>
            <person name="Hashimoto A."/>
            <person name="Yamaguchi K."/>
            <person name="Sugano A."/>
            <person name="Kohara Y."/>
            <person name="Fujiyama A."/>
            <person name="Anterola A."/>
            <person name="Aoki S."/>
            <person name="Ashton N."/>
            <person name="Barbazuk W.B."/>
            <person name="Barker E."/>
            <person name="Bennetzen J."/>
            <person name="Bezanilla M."/>
            <person name="Blankenship R."/>
            <person name="Cho S.H."/>
            <person name="Dutcher S."/>
            <person name="Estelle M."/>
            <person name="Fawcett J.A."/>
            <person name="Gundlach H."/>
            <person name="Hanada K."/>
            <person name="Heyl A."/>
            <person name="Hicks K.A."/>
            <person name="Hugh J."/>
            <person name="Lohr M."/>
            <person name="Mayer K."/>
            <person name="Melkozernov A."/>
            <person name="Murata T."/>
            <person name="Nelson D."/>
            <person name="Pils B."/>
            <person name="Prigge M."/>
            <person name="Reiss B."/>
            <person name="Renner T."/>
            <person name="Rombauts S."/>
            <person name="Rushton P."/>
            <person name="Sanderfoot A."/>
            <person name="Schween G."/>
            <person name="Shiu S.-H."/>
            <person name="Stueber K."/>
            <person name="Theodoulou F.L."/>
            <person name="Tu H."/>
            <person name="Van de Peer Y."/>
            <person name="Verrier P.J."/>
            <person name="Waters E."/>
            <person name="Wood A."/>
            <person name="Yang L."/>
            <person name="Cove D."/>
            <person name="Cuming A."/>
            <person name="Hasebe M."/>
            <person name="Lucas S."/>
            <person name="Mishler D.B."/>
            <person name="Reski R."/>
            <person name="Grigoriev I."/>
            <person name="Quatrano R.S."/>
            <person name="Boore J.L."/>
        </authorList>
    </citation>
    <scope>NUCLEOTIDE SEQUENCE [LARGE SCALE GENOMIC DNA]</scope>
    <source>
        <strain evidence="2 3">cv. Gransden 2004</strain>
    </source>
</reference>
<evidence type="ECO:0000313" key="2">
    <source>
        <dbReference type="EnsemblPlants" id="PAC:32941088.CDS.1"/>
    </source>
</evidence>
<sequence length="91" mass="10554">MICEGKGQKRFKRILKSLNKFKKIDIEKVWNVARRLVAITTWTSTVQARRVFSKPVVLFVDGWRHSFIQGMVQDHTVTTLLGPSRNQNLSL</sequence>
<protein>
    <submittedName>
        <fullName evidence="1 2">Uncharacterized protein</fullName>
    </submittedName>
</protein>
<dbReference type="EnsemblPlants" id="Pp3c3_6530V3.1">
    <property type="protein sequence ID" value="PAC:32941088.CDS.1"/>
    <property type="gene ID" value="Pp3c3_6530"/>
</dbReference>
<name>A0A2K1KTJ0_PHYPA</name>
<dbReference type="Proteomes" id="UP000006727">
    <property type="component" value="Chromosome 3"/>
</dbReference>
<reference evidence="1 3" key="2">
    <citation type="journal article" date="2018" name="Plant J.">
        <title>The Physcomitrella patens chromosome-scale assembly reveals moss genome structure and evolution.</title>
        <authorList>
            <person name="Lang D."/>
            <person name="Ullrich K.K."/>
            <person name="Murat F."/>
            <person name="Fuchs J."/>
            <person name="Jenkins J."/>
            <person name="Haas F.B."/>
            <person name="Piednoel M."/>
            <person name="Gundlach H."/>
            <person name="Van Bel M."/>
            <person name="Meyberg R."/>
            <person name="Vives C."/>
            <person name="Morata J."/>
            <person name="Symeonidi A."/>
            <person name="Hiss M."/>
            <person name="Muchero W."/>
            <person name="Kamisugi Y."/>
            <person name="Saleh O."/>
            <person name="Blanc G."/>
            <person name="Decker E.L."/>
            <person name="van Gessel N."/>
            <person name="Grimwood J."/>
            <person name="Hayes R.D."/>
            <person name="Graham S.W."/>
            <person name="Gunter L.E."/>
            <person name="McDaniel S.F."/>
            <person name="Hoernstein S.N.W."/>
            <person name="Larsson A."/>
            <person name="Li F.W."/>
            <person name="Perroud P.F."/>
            <person name="Phillips J."/>
            <person name="Ranjan P."/>
            <person name="Rokshar D.S."/>
            <person name="Rothfels C.J."/>
            <person name="Schneider L."/>
            <person name="Shu S."/>
            <person name="Stevenson D.W."/>
            <person name="Thummler F."/>
            <person name="Tillich M."/>
            <person name="Villarreal Aguilar J.C."/>
            <person name="Widiez T."/>
            <person name="Wong G.K."/>
            <person name="Wymore A."/>
            <person name="Zhang Y."/>
            <person name="Zimmer A.D."/>
            <person name="Quatrano R.S."/>
            <person name="Mayer K.F.X."/>
            <person name="Goodstein D."/>
            <person name="Casacuberta J.M."/>
            <person name="Vandepoele K."/>
            <person name="Reski R."/>
            <person name="Cuming A.C."/>
            <person name="Tuskan G.A."/>
            <person name="Maumus F."/>
            <person name="Salse J."/>
            <person name="Schmutz J."/>
            <person name="Rensing S.A."/>
        </authorList>
    </citation>
    <scope>NUCLEOTIDE SEQUENCE [LARGE SCALE GENOMIC DNA]</scope>
    <source>
        <strain evidence="2 3">cv. Gransden 2004</strain>
    </source>
</reference>
<dbReference type="EMBL" id="ABEU02000003">
    <property type="protein sequence ID" value="PNR57091.1"/>
    <property type="molecule type" value="Genomic_DNA"/>
</dbReference>
<gene>
    <name evidence="1" type="ORF">PHYPA_004084</name>
</gene>
<reference evidence="2" key="3">
    <citation type="submission" date="2020-12" db="UniProtKB">
        <authorList>
            <consortium name="EnsemblPlants"/>
        </authorList>
    </citation>
    <scope>IDENTIFICATION</scope>
</reference>
<keyword evidence="3" id="KW-1185">Reference proteome</keyword>
<organism evidence="1">
    <name type="scientific">Physcomitrium patens</name>
    <name type="common">Spreading-leaved earth moss</name>
    <name type="synonym">Physcomitrella patens</name>
    <dbReference type="NCBI Taxonomy" id="3218"/>
    <lineage>
        <taxon>Eukaryota</taxon>
        <taxon>Viridiplantae</taxon>
        <taxon>Streptophyta</taxon>
        <taxon>Embryophyta</taxon>
        <taxon>Bryophyta</taxon>
        <taxon>Bryophytina</taxon>
        <taxon>Bryopsida</taxon>
        <taxon>Funariidae</taxon>
        <taxon>Funariales</taxon>
        <taxon>Funariaceae</taxon>
        <taxon>Physcomitrium</taxon>
    </lineage>
</organism>
<evidence type="ECO:0000313" key="3">
    <source>
        <dbReference type="Proteomes" id="UP000006727"/>
    </source>
</evidence>
<evidence type="ECO:0000313" key="1">
    <source>
        <dbReference type="EMBL" id="PNR57091.1"/>
    </source>
</evidence>
<dbReference type="Gramene" id="Pp3c3_6530V3.1">
    <property type="protein sequence ID" value="PAC:32941088.CDS.1"/>
    <property type="gene ID" value="Pp3c3_6530"/>
</dbReference>
<dbReference type="AlphaFoldDB" id="A0A2K1KTJ0"/>
<dbReference type="InParanoid" id="A0A2K1KTJ0"/>
<proteinExistence type="predicted"/>